<dbReference type="InterPro" id="IPR008283">
    <property type="entry name" value="Peptidase_M17_N"/>
</dbReference>
<dbReference type="SUPFAM" id="SSF52949">
    <property type="entry name" value="Macro domain-like"/>
    <property type="match status" value="1"/>
</dbReference>
<feature type="domain" description="Cytosol aminopeptidase" evidence="6">
    <location>
        <begin position="325"/>
        <end position="332"/>
    </location>
</feature>
<dbReference type="CDD" id="cd00433">
    <property type="entry name" value="Peptidase_M17"/>
    <property type="match status" value="1"/>
</dbReference>
<keyword evidence="4 7" id="KW-0378">Hydrolase</keyword>
<evidence type="ECO:0000313" key="8">
    <source>
        <dbReference type="Proteomes" id="UP001168552"/>
    </source>
</evidence>
<dbReference type="SUPFAM" id="SSF53187">
    <property type="entry name" value="Zn-dependent exopeptidases"/>
    <property type="match status" value="1"/>
</dbReference>
<evidence type="ECO:0000256" key="4">
    <source>
        <dbReference type="ARBA" id="ARBA00022801"/>
    </source>
</evidence>
<dbReference type="InterPro" id="IPR011356">
    <property type="entry name" value="Leucine_aapep/pepB"/>
</dbReference>
<dbReference type="Gene3D" id="3.40.630.10">
    <property type="entry name" value="Zn peptidases"/>
    <property type="match status" value="1"/>
</dbReference>
<name>A0ABT8F3B2_9BACT</name>
<dbReference type="InterPro" id="IPR000819">
    <property type="entry name" value="Peptidase_M17_C"/>
</dbReference>
<dbReference type="InterPro" id="IPR043472">
    <property type="entry name" value="Macro_dom-like"/>
</dbReference>
<keyword evidence="3" id="KW-0645">Protease</keyword>
<dbReference type="Pfam" id="PF02789">
    <property type="entry name" value="Peptidase_M17_N"/>
    <property type="match status" value="1"/>
</dbReference>
<evidence type="ECO:0000256" key="5">
    <source>
        <dbReference type="ARBA" id="ARBA00023211"/>
    </source>
</evidence>
<dbReference type="Gene3D" id="3.40.220.10">
    <property type="entry name" value="Leucine Aminopeptidase, subunit E, domain 1"/>
    <property type="match status" value="1"/>
</dbReference>
<evidence type="ECO:0000256" key="1">
    <source>
        <dbReference type="ARBA" id="ARBA00009528"/>
    </source>
</evidence>
<dbReference type="PANTHER" id="PTHR11963:SF23">
    <property type="entry name" value="CYTOSOL AMINOPEPTIDASE"/>
    <property type="match status" value="1"/>
</dbReference>
<evidence type="ECO:0000313" key="7">
    <source>
        <dbReference type="EMBL" id="MDN4164952.1"/>
    </source>
</evidence>
<keyword evidence="8" id="KW-1185">Reference proteome</keyword>
<evidence type="ECO:0000256" key="2">
    <source>
        <dbReference type="ARBA" id="ARBA00022438"/>
    </source>
</evidence>
<dbReference type="RefSeq" id="WP_320003476.1">
    <property type="nucleotide sequence ID" value="NZ_JAUHJS010000002.1"/>
</dbReference>
<dbReference type="GO" id="GO:0004177">
    <property type="term" value="F:aminopeptidase activity"/>
    <property type="evidence" value="ECO:0007669"/>
    <property type="project" value="UniProtKB-KW"/>
</dbReference>
<gene>
    <name evidence="7" type="ORF">QWY31_05530</name>
</gene>
<dbReference type="PRINTS" id="PR00481">
    <property type="entry name" value="LAMNOPPTDASE"/>
</dbReference>
<sequence>MLASLVLAKRLDEKIPSVHIIPSIKEAEEITYDKNQLIYLRTKLSEPNGKALVWNGASWCLLLLMPETKQAHVRTEKLRQIGASIQKWANEEKFSELQVRISTGDSAAYLAVTEGLLLASYQFNKYKSEKKENSLKTLHLLTEDLSKKDLKELQNVVEGTLAARTLINEPYVFLSAEQLSKEIGKLGKQFGFSTEVLNKSKIKSLKMGGILAVNAGSAQPPTFNILEYKPAKPKNKKPIVLVGKGVVYDTGGLSIKPTPGSMDYMKSDMSGAAAVIGTFVAAAANKLNIHLIGLIPATDNCVDSLSIAPGDVITMYDKQTVEILNTDAEGRLILADALAYAKKYKPELVIDLATLTGSAIRAIGTEGAVMMGTAEEETKRTLSQAGLESYERLVEFPMWEEYEKQLKSDIADFSNLGGPYAGATTAGIFLKKFIDYPWIHIDIAGPAYLHAADSYRGKNGTGFGVRLLYAFLKSLHA</sequence>
<dbReference type="EMBL" id="JAUHJS010000002">
    <property type="protein sequence ID" value="MDN4164952.1"/>
    <property type="molecule type" value="Genomic_DNA"/>
</dbReference>
<organism evidence="7 8">
    <name type="scientific">Shiella aurantiaca</name>
    <dbReference type="NCBI Taxonomy" id="3058365"/>
    <lineage>
        <taxon>Bacteria</taxon>
        <taxon>Pseudomonadati</taxon>
        <taxon>Bacteroidota</taxon>
        <taxon>Cytophagia</taxon>
        <taxon>Cytophagales</taxon>
        <taxon>Shiellaceae</taxon>
        <taxon>Shiella</taxon>
    </lineage>
</organism>
<reference evidence="7" key="1">
    <citation type="submission" date="2023-06" db="EMBL/GenBank/DDBJ databases">
        <title>Cytophagales bacterium Strain LB-30, isolated from soil.</title>
        <authorList>
            <person name="Liu B."/>
        </authorList>
    </citation>
    <scope>NUCLEOTIDE SEQUENCE</scope>
    <source>
        <strain evidence="7">LB-30</strain>
    </source>
</reference>
<dbReference type="Proteomes" id="UP001168552">
    <property type="component" value="Unassembled WGS sequence"/>
</dbReference>
<protein>
    <submittedName>
        <fullName evidence="7">Leucyl aminopeptidase</fullName>
        <ecNumber evidence="7">3.4.11.1</ecNumber>
    </submittedName>
</protein>
<keyword evidence="2 7" id="KW-0031">Aminopeptidase</keyword>
<comment type="similarity">
    <text evidence="1">Belongs to the peptidase M17 family.</text>
</comment>
<dbReference type="PANTHER" id="PTHR11963">
    <property type="entry name" value="LEUCINE AMINOPEPTIDASE-RELATED"/>
    <property type="match status" value="1"/>
</dbReference>
<evidence type="ECO:0000259" key="6">
    <source>
        <dbReference type="PROSITE" id="PS00631"/>
    </source>
</evidence>
<proteinExistence type="inferred from homology"/>
<comment type="caution">
    <text evidence="7">The sequence shown here is derived from an EMBL/GenBank/DDBJ whole genome shotgun (WGS) entry which is preliminary data.</text>
</comment>
<evidence type="ECO:0000256" key="3">
    <source>
        <dbReference type="ARBA" id="ARBA00022670"/>
    </source>
</evidence>
<dbReference type="Pfam" id="PF00883">
    <property type="entry name" value="Peptidase_M17"/>
    <property type="match status" value="1"/>
</dbReference>
<dbReference type="PROSITE" id="PS00631">
    <property type="entry name" value="CYTOSOL_AP"/>
    <property type="match status" value="1"/>
</dbReference>
<accession>A0ABT8F3B2</accession>
<dbReference type="EC" id="3.4.11.1" evidence="7"/>
<keyword evidence="5" id="KW-0464">Manganese</keyword>